<evidence type="ECO:0000313" key="3">
    <source>
        <dbReference type="Proteomes" id="UP000007382"/>
    </source>
</evidence>
<dbReference type="PATRIC" id="fig|1162668.3.peg.285"/>
<protein>
    <submittedName>
        <fullName evidence="2">Putative methyltransferase</fullName>
    </submittedName>
</protein>
<keyword evidence="2" id="KW-0808">Transferase</keyword>
<organism evidence="2 3">
    <name type="scientific">Leptospirillum ferrooxidans (strain C2-3)</name>
    <dbReference type="NCBI Taxonomy" id="1162668"/>
    <lineage>
        <taxon>Bacteria</taxon>
        <taxon>Pseudomonadati</taxon>
        <taxon>Nitrospirota</taxon>
        <taxon>Nitrospiria</taxon>
        <taxon>Nitrospirales</taxon>
        <taxon>Nitrospiraceae</taxon>
        <taxon>Leptospirillum</taxon>
    </lineage>
</organism>
<dbReference type="STRING" id="1162668.LFE_0247"/>
<name>I0IL20_LEPFC</name>
<dbReference type="AlphaFoldDB" id="I0IL20"/>
<dbReference type="GO" id="GO:0010420">
    <property type="term" value="F:polyprenyldihydroxybenzoate methyltransferase activity"/>
    <property type="evidence" value="ECO:0007669"/>
    <property type="project" value="TreeGrafter"/>
</dbReference>
<reference evidence="3" key="2">
    <citation type="submission" date="2012-03" db="EMBL/GenBank/DDBJ databases">
        <title>The complete genome sequence of the pioneer microbe on fresh volcanic deposit, Leptospirillum ferrooxidans strain C2-3.</title>
        <authorList>
            <person name="Fujimura R."/>
            <person name="Sato Y."/>
            <person name="Nishizawa T."/>
            <person name="Nanba K."/>
            <person name="Oshima K."/>
            <person name="Hattori M."/>
            <person name="Kamijo T."/>
            <person name="Ohta H."/>
        </authorList>
    </citation>
    <scope>NUCLEOTIDE SEQUENCE [LARGE SCALE GENOMIC DNA]</scope>
    <source>
        <strain evidence="3">C2-3</strain>
    </source>
</reference>
<dbReference type="InterPro" id="IPR013216">
    <property type="entry name" value="Methyltransf_11"/>
</dbReference>
<dbReference type="InterPro" id="IPR029063">
    <property type="entry name" value="SAM-dependent_MTases_sf"/>
</dbReference>
<dbReference type="Pfam" id="PF08241">
    <property type="entry name" value="Methyltransf_11"/>
    <property type="match status" value="1"/>
</dbReference>
<dbReference type="eggNOG" id="COG2226">
    <property type="taxonomic scope" value="Bacteria"/>
</dbReference>
<feature type="domain" description="Methyltransferase type 11" evidence="1">
    <location>
        <begin position="50"/>
        <end position="144"/>
    </location>
</feature>
<accession>I0IL20</accession>
<reference evidence="2 3" key="1">
    <citation type="journal article" date="2012" name="J. Bacteriol.">
        <title>Complete Genome Sequence of Leptospirillum ferrooxidans Strain C2-3, Isolated from a Fresh Volcanic Ash Deposit on the Island of Miyake, Japan.</title>
        <authorList>
            <person name="Fujimura R."/>
            <person name="Sato Y."/>
            <person name="Nishizawa T."/>
            <person name="Oshima K."/>
            <person name="Kim S.-W."/>
            <person name="Hattori M."/>
            <person name="Kamijo T."/>
            <person name="Ohta H."/>
        </authorList>
    </citation>
    <scope>NUCLEOTIDE SEQUENCE [LARGE SCALE GENOMIC DNA]</scope>
    <source>
        <strain evidence="2 3">C2-3</strain>
    </source>
</reference>
<dbReference type="HOGENOM" id="CLU_1183269_0_0_0"/>
<dbReference type="CDD" id="cd02440">
    <property type="entry name" value="AdoMet_MTases"/>
    <property type="match status" value="1"/>
</dbReference>
<dbReference type="SUPFAM" id="SSF53335">
    <property type="entry name" value="S-adenosyl-L-methionine-dependent methyltransferases"/>
    <property type="match status" value="1"/>
</dbReference>
<evidence type="ECO:0000259" key="1">
    <source>
        <dbReference type="Pfam" id="PF08241"/>
    </source>
</evidence>
<dbReference type="PANTHER" id="PTHR43464:SF23">
    <property type="entry name" value="JUVENILE HORMONE ACID O-METHYLTRANSFERASE"/>
    <property type="match status" value="1"/>
</dbReference>
<dbReference type="PANTHER" id="PTHR43464">
    <property type="entry name" value="METHYLTRANSFERASE"/>
    <property type="match status" value="1"/>
</dbReference>
<dbReference type="RefSeq" id="WP_014448462.1">
    <property type="nucleotide sequence ID" value="NC_017094.1"/>
</dbReference>
<dbReference type="Proteomes" id="UP000007382">
    <property type="component" value="Chromosome"/>
</dbReference>
<dbReference type="KEGG" id="lfc:LFE_0247"/>
<dbReference type="GO" id="GO:0032259">
    <property type="term" value="P:methylation"/>
    <property type="evidence" value="ECO:0007669"/>
    <property type="project" value="UniProtKB-KW"/>
</dbReference>
<sequence>MINENPYDRQRFFFQQAYDSGKTGWPKVGASKVVGIAGEMGLLKTGMRFLEIGCGQGRNLLPPLSSGCHTVGLDSVMAPLIGVRRDPAFSGVSLVNGELFSLPFRRGSFDVVLDFGVLHHMRLEQRKKYPEWIGEILKPSGVFLLGAFSELFQHYPGEKRKRNWIFHRDHYDVFFDQDDFSRVMGPNWKLLHQSEETAGGDLYHYRLGVFTRSESQSYQEF</sequence>
<dbReference type="Gene3D" id="3.40.50.150">
    <property type="entry name" value="Vaccinia Virus protein VP39"/>
    <property type="match status" value="1"/>
</dbReference>
<keyword evidence="2" id="KW-0489">Methyltransferase</keyword>
<gene>
    <name evidence="2" type="ordered locus">LFE_0247</name>
</gene>
<dbReference type="OrthoDB" id="9804312at2"/>
<proteinExistence type="predicted"/>
<keyword evidence="3" id="KW-1185">Reference proteome</keyword>
<evidence type="ECO:0000313" key="2">
    <source>
        <dbReference type="EMBL" id="BAM05969.1"/>
    </source>
</evidence>
<dbReference type="EMBL" id="AP012342">
    <property type="protein sequence ID" value="BAM05969.1"/>
    <property type="molecule type" value="Genomic_DNA"/>
</dbReference>